<name>A0A8F5C328_9CREN</name>
<keyword evidence="3" id="KW-1185">Reference proteome</keyword>
<dbReference type="Proteomes" id="UP000693941">
    <property type="component" value="Chromosome"/>
</dbReference>
<organism evidence="2 3">
    <name type="scientific">Saccharolobus shibatae</name>
    <dbReference type="NCBI Taxonomy" id="2286"/>
    <lineage>
        <taxon>Archaea</taxon>
        <taxon>Thermoproteota</taxon>
        <taxon>Thermoprotei</taxon>
        <taxon>Sulfolobales</taxon>
        <taxon>Sulfolobaceae</taxon>
        <taxon>Saccharolobus</taxon>
    </lineage>
</organism>
<reference evidence="2 3" key="1">
    <citation type="journal article" date="2021" name="Environ. Microbiol.">
        <title>New insights into the diversity and evolution of the archaeal mobilome from three complete genomes of Saccharolobus shibatae.</title>
        <authorList>
            <person name="Medvedeva S."/>
            <person name="Brandt D."/>
            <person name="Cvirkaite-Krupovic V."/>
            <person name="Liu Y."/>
            <person name="Severinov K."/>
            <person name="Ishino S."/>
            <person name="Ishino Y."/>
            <person name="Prangishvili D."/>
            <person name="Kalinowski J."/>
            <person name="Krupovic M."/>
        </authorList>
    </citation>
    <scope>NUCLEOTIDE SEQUENCE [LARGE SCALE GENOMIC DNA]</scope>
    <source>
        <strain evidence="1">BEU9</strain>
        <strain evidence="2 3">S38A</strain>
    </source>
</reference>
<dbReference type="RefSeq" id="WP_218258645.1">
    <property type="nucleotide sequence ID" value="NZ_CP077713.1"/>
</dbReference>
<dbReference type="EMBL" id="CP077715">
    <property type="protein sequence ID" value="QXJ33130.1"/>
    <property type="molecule type" value="Genomic_DNA"/>
</dbReference>
<dbReference type="Proteomes" id="UP000694036">
    <property type="component" value="Chromosome"/>
</dbReference>
<gene>
    <name evidence="1" type="ORF">J5U21_02798</name>
    <name evidence="2" type="ORF">J5U22_02811</name>
</gene>
<dbReference type="AlphaFoldDB" id="A0A8F5C328"/>
<accession>A0A8F5C328</accession>
<dbReference type="EMBL" id="CP077713">
    <property type="protein sequence ID" value="QXJ36247.1"/>
    <property type="molecule type" value="Genomic_DNA"/>
</dbReference>
<evidence type="ECO:0000313" key="2">
    <source>
        <dbReference type="EMBL" id="QXJ36247.1"/>
    </source>
</evidence>
<dbReference type="GeneID" id="65564257"/>
<sequence length="130" mass="15229">MTLSDVILRYLLSEEPIIEINENEINAEEFKNVDEISIGIRVIIIGKNKRRRLVDLGLLQIIAKCGHLDFIRDYLDMKFTLRDIYGKYRVYTELEYLAINDECVKLINDLDLKYVLSRVKSASEKRSSSR</sequence>
<evidence type="ECO:0000313" key="1">
    <source>
        <dbReference type="EMBL" id="QXJ33130.1"/>
    </source>
</evidence>
<protein>
    <submittedName>
        <fullName evidence="2">Uncharacterized protein</fullName>
    </submittedName>
</protein>
<evidence type="ECO:0000313" key="3">
    <source>
        <dbReference type="Proteomes" id="UP000694036"/>
    </source>
</evidence>
<proteinExistence type="predicted"/>